<dbReference type="EMBL" id="OZ020097">
    <property type="protein sequence ID" value="CAK9267689.1"/>
    <property type="molecule type" value="Genomic_DNA"/>
</dbReference>
<evidence type="ECO:0000256" key="3">
    <source>
        <dbReference type="ARBA" id="ARBA00022692"/>
    </source>
</evidence>
<dbReference type="Proteomes" id="UP001497444">
    <property type="component" value="Chromosome 2"/>
</dbReference>
<evidence type="ECO:0000313" key="10">
    <source>
        <dbReference type="EMBL" id="CAK9267689.1"/>
    </source>
</evidence>
<gene>
    <name evidence="10" type="ORF">CSSPJE1EN1_LOCUS13167</name>
</gene>
<accession>A0ABP0WMR2</accession>
<evidence type="ECO:0000256" key="7">
    <source>
        <dbReference type="ARBA" id="ARBA00023136"/>
    </source>
</evidence>
<evidence type="ECO:0000256" key="4">
    <source>
        <dbReference type="ARBA" id="ARBA00022729"/>
    </source>
</evidence>
<sequence>MAIETKTKYKNMAILFSSIIAAVALVALVVGVVVADAAAVVEVYRMIQYDLRGVPLGSRRAAMNHHASSNLAVPGSDLSRTVIILPIAEANITMLNEYLQSKRLLGGLLLLFPHDYGSPTDSDSEGDGDDNYAVVRKHIAEVEQWLIHNNLPYPVYFAYEDENLINILKEVVVNDAAGRPATAMTGGYKLVIPVADAKKLPPPTITNIQGWLPGLRAEGDNSVLPTIAIVASYDTFGAAPALSVGSDNSGSGVTALLELARLFSRLYANPKTRGPYNLLFGLTAGGPYNYNGTHKWLRNFDQRIRESMEYALCLNTIGSSSNQLWLHVSKPPDNVFIKQIHSEFVDVAEGLDLSVELRHKKINISNPRVAWEHEQFSRQRITAATLSQLETAPELFQHTGGISDSRRMVNETTVVQNIKLVAESLARHIYKQQGKQIEVFAEGSSLAVNPAYVRAWLDLLSRTPRVAPFLGKNAPIVSAFYKELAEHTMDVSYHHDTLDSTFVFYDLTKAQLSVHQVASVTFDLFVMLAVGVYLGLLFLILLVTTKGFDDLIGALRRPPSRKVKST</sequence>
<keyword evidence="11" id="KW-1185">Reference proteome</keyword>
<keyword evidence="8" id="KW-0325">Glycoprotein</keyword>
<dbReference type="PANTHER" id="PTHR31826">
    <property type="entry name" value="NICALIN"/>
    <property type="match status" value="1"/>
</dbReference>
<reference evidence="10 11" key="1">
    <citation type="submission" date="2024-02" db="EMBL/GenBank/DDBJ databases">
        <authorList>
            <consortium name="ELIXIR-Norway"/>
            <consortium name="Elixir Norway"/>
        </authorList>
    </citation>
    <scope>NUCLEOTIDE SEQUENCE [LARGE SCALE GENOMIC DNA]</scope>
</reference>
<evidence type="ECO:0000256" key="2">
    <source>
        <dbReference type="ARBA" id="ARBA00007717"/>
    </source>
</evidence>
<evidence type="ECO:0000256" key="6">
    <source>
        <dbReference type="ARBA" id="ARBA00022989"/>
    </source>
</evidence>
<evidence type="ECO:0000313" key="11">
    <source>
        <dbReference type="Proteomes" id="UP001497444"/>
    </source>
</evidence>
<comment type="similarity">
    <text evidence="2">Belongs to the nicastrin family.</text>
</comment>
<evidence type="ECO:0000256" key="1">
    <source>
        <dbReference type="ARBA" id="ARBA00004389"/>
    </source>
</evidence>
<evidence type="ECO:0000256" key="9">
    <source>
        <dbReference type="SAM" id="Phobius"/>
    </source>
</evidence>
<dbReference type="CDD" id="cd03882">
    <property type="entry name" value="M28_nicalin_like"/>
    <property type="match status" value="1"/>
</dbReference>
<keyword evidence="6 9" id="KW-1133">Transmembrane helix</keyword>
<keyword evidence="3 9" id="KW-0812">Transmembrane</keyword>
<keyword evidence="5" id="KW-0256">Endoplasmic reticulum</keyword>
<evidence type="ECO:0008006" key="12">
    <source>
        <dbReference type="Google" id="ProtNLM"/>
    </source>
</evidence>
<organism evidence="10 11">
    <name type="scientific">Sphagnum jensenii</name>
    <dbReference type="NCBI Taxonomy" id="128206"/>
    <lineage>
        <taxon>Eukaryota</taxon>
        <taxon>Viridiplantae</taxon>
        <taxon>Streptophyta</taxon>
        <taxon>Embryophyta</taxon>
        <taxon>Bryophyta</taxon>
        <taxon>Sphagnophytina</taxon>
        <taxon>Sphagnopsida</taxon>
        <taxon>Sphagnales</taxon>
        <taxon>Sphagnaceae</taxon>
        <taxon>Sphagnum</taxon>
    </lineage>
</organism>
<keyword evidence="7 9" id="KW-0472">Membrane</keyword>
<feature type="transmembrane region" description="Helical" evidence="9">
    <location>
        <begin position="524"/>
        <end position="543"/>
    </location>
</feature>
<name>A0ABP0WMR2_9BRYO</name>
<dbReference type="SUPFAM" id="SSF53187">
    <property type="entry name" value="Zn-dependent exopeptidases"/>
    <property type="match status" value="1"/>
</dbReference>
<protein>
    <recommendedName>
        <fullName evidence="12">Nicalin</fullName>
    </recommendedName>
</protein>
<dbReference type="Gene3D" id="3.40.630.10">
    <property type="entry name" value="Zn peptidases"/>
    <property type="match status" value="1"/>
</dbReference>
<proteinExistence type="inferred from homology"/>
<evidence type="ECO:0000256" key="8">
    <source>
        <dbReference type="ARBA" id="ARBA00023180"/>
    </source>
</evidence>
<dbReference type="Pfam" id="PF05450">
    <property type="entry name" value="Nicastrin"/>
    <property type="match status" value="1"/>
</dbReference>
<dbReference type="InterPro" id="IPR016574">
    <property type="entry name" value="Nicalin"/>
</dbReference>
<comment type="subcellular location">
    <subcellularLocation>
        <location evidence="1">Endoplasmic reticulum membrane</location>
        <topology evidence="1">Single-pass membrane protein</topology>
    </subcellularLocation>
</comment>
<keyword evidence="4" id="KW-0732">Signal</keyword>
<evidence type="ECO:0000256" key="5">
    <source>
        <dbReference type="ARBA" id="ARBA00022824"/>
    </source>
</evidence>